<evidence type="ECO:0000313" key="2">
    <source>
        <dbReference type="EMBL" id="MBP1923672.1"/>
    </source>
</evidence>
<protein>
    <submittedName>
        <fullName evidence="2">Uncharacterized protein</fullName>
    </submittedName>
</protein>
<sequence>MTDDTDETSFTLHVRHEGYHADQFTPHTQINRFYLVGSGTPSAERLVETHLYAIADAVIGDKHSLSDVLLRGIITDIGNPLDIQVVDKETYADHDGATTFGPHLIQRGSPAVHGGRESRHEQHPTAKHYANQLPNLYKYIAPHVMCRWSFNVPLS</sequence>
<dbReference type="EMBL" id="JAGGKQ010000027">
    <property type="protein sequence ID" value="MBP1923672.1"/>
    <property type="molecule type" value="Genomic_DNA"/>
</dbReference>
<name>A0A8T4GKZ0_9EURY</name>
<keyword evidence="3" id="KW-1185">Reference proteome</keyword>
<gene>
    <name evidence="2" type="ORF">J2751_002717</name>
</gene>
<accession>A0A8T4GKZ0</accession>
<reference evidence="2" key="1">
    <citation type="submission" date="2021-03" db="EMBL/GenBank/DDBJ databases">
        <title>Genomic Encyclopedia of Type Strains, Phase IV (KMG-IV): sequencing the most valuable type-strain genomes for metagenomic binning, comparative biology and taxonomic classification.</title>
        <authorList>
            <person name="Goeker M."/>
        </authorList>
    </citation>
    <scope>NUCLEOTIDE SEQUENCE</scope>
    <source>
        <strain evidence="2">DSM 23564</strain>
    </source>
</reference>
<evidence type="ECO:0000256" key="1">
    <source>
        <dbReference type="SAM" id="MobiDB-lite"/>
    </source>
</evidence>
<evidence type="ECO:0000313" key="3">
    <source>
        <dbReference type="Proteomes" id="UP000823588"/>
    </source>
</evidence>
<dbReference type="RefSeq" id="WP_209486686.1">
    <property type="nucleotide sequence ID" value="NZ_JAGGKQ010000027.1"/>
</dbReference>
<feature type="region of interest" description="Disordered" evidence="1">
    <location>
        <begin position="102"/>
        <end position="122"/>
    </location>
</feature>
<organism evidence="2 3">
    <name type="scientific">Halorubrum alkaliphilum</name>
    <dbReference type="NCBI Taxonomy" id="261290"/>
    <lineage>
        <taxon>Archaea</taxon>
        <taxon>Methanobacteriati</taxon>
        <taxon>Methanobacteriota</taxon>
        <taxon>Stenosarchaea group</taxon>
        <taxon>Halobacteria</taxon>
        <taxon>Halobacteriales</taxon>
        <taxon>Haloferacaceae</taxon>
        <taxon>Halorubrum</taxon>
    </lineage>
</organism>
<dbReference type="AlphaFoldDB" id="A0A8T4GKZ0"/>
<dbReference type="Proteomes" id="UP000823588">
    <property type="component" value="Unassembled WGS sequence"/>
</dbReference>
<comment type="caution">
    <text evidence="2">The sequence shown here is derived from an EMBL/GenBank/DDBJ whole genome shotgun (WGS) entry which is preliminary data.</text>
</comment>
<proteinExistence type="predicted"/>